<accession>A0A1Q9LQD7</accession>
<dbReference type="InterPro" id="IPR023753">
    <property type="entry name" value="FAD/NAD-binding_dom"/>
</dbReference>
<dbReference type="InterPro" id="IPR028261">
    <property type="entry name" value="DPD_II"/>
</dbReference>
<dbReference type="InterPro" id="IPR036188">
    <property type="entry name" value="FAD/NAD-bd_sf"/>
</dbReference>
<evidence type="ECO:0000313" key="7">
    <source>
        <dbReference type="EMBL" id="OLR94256.1"/>
    </source>
</evidence>
<dbReference type="OrthoDB" id="9803192at2"/>
<keyword evidence="8" id="KW-1185">Reference proteome</keyword>
<evidence type="ECO:0000259" key="5">
    <source>
        <dbReference type="Pfam" id="PF07992"/>
    </source>
</evidence>
<organism evidence="7 8">
    <name type="scientific">Actinokineospora bangkokensis</name>
    <dbReference type="NCBI Taxonomy" id="1193682"/>
    <lineage>
        <taxon>Bacteria</taxon>
        <taxon>Bacillati</taxon>
        <taxon>Actinomycetota</taxon>
        <taxon>Actinomycetes</taxon>
        <taxon>Pseudonocardiales</taxon>
        <taxon>Pseudonocardiaceae</taxon>
        <taxon>Actinokineospora</taxon>
    </lineage>
</organism>
<dbReference type="STRING" id="1193682.BJP25_10755"/>
<evidence type="ECO:0000256" key="3">
    <source>
        <dbReference type="ARBA" id="ARBA00023164"/>
    </source>
</evidence>
<dbReference type="Pfam" id="PF14691">
    <property type="entry name" value="Fer4_20"/>
    <property type="match status" value="1"/>
</dbReference>
<dbReference type="SUPFAM" id="SSF51971">
    <property type="entry name" value="Nucleotide-binding domain"/>
    <property type="match status" value="2"/>
</dbReference>
<dbReference type="InterPro" id="IPR051394">
    <property type="entry name" value="Glutamate_Synthase"/>
</dbReference>
<dbReference type="NCBIfam" id="TIGR01317">
    <property type="entry name" value="GOGAT_sm_gam"/>
    <property type="match status" value="1"/>
</dbReference>
<dbReference type="Proteomes" id="UP000186040">
    <property type="component" value="Unassembled WGS sequence"/>
</dbReference>
<dbReference type="InterPro" id="IPR009051">
    <property type="entry name" value="Helical_ferredxn"/>
</dbReference>
<dbReference type="PRINTS" id="PR00419">
    <property type="entry name" value="ADXRDTASE"/>
</dbReference>
<gene>
    <name evidence="7" type="primary">gltD</name>
    <name evidence="7" type="ORF">BJP25_10755</name>
</gene>
<dbReference type="RefSeq" id="WP_075973638.1">
    <property type="nucleotide sequence ID" value="NZ_MKQR01000007.1"/>
</dbReference>
<dbReference type="AlphaFoldDB" id="A0A1Q9LQD7"/>
<evidence type="ECO:0000313" key="8">
    <source>
        <dbReference type="Proteomes" id="UP000186040"/>
    </source>
</evidence>
<reference evidence="7 8" key="1">
    <citation type="submission" date="2016-10" db="EMBL/GenBank/DDBJ databases">
        <title>The Draft Genome Sequence of Actinokineospora bangkokensis 44EHWT reveals the biosynthetic pathway of antifungal compounds Thailandins with unusual extender unit butylmalonyl-CoA.</title>
        <authorList>
            <person name="Greule A."/>
            <person name="Intra B."/>
            <person name="Flemming S."/>
            <person name="Rommel M.G."/>
            <person name="Panbangred W."/>
            <person name="Bechthold A."/>
        </authorList>
    </citation>
    <scope>NUCLEOTIDE SEQUENCE [LARGE SCALE GENOMIC DNA]</scope>
    <source>
        <strain evidence="7 8">44EHW</strain>
    </source>
</reference>
<dbReference type="EMBL" id="MKQR01000007">
    <property type="protein sequence ID" value="OLR94256.1"/>
    <property type="molecule type" value="Genomic_DNA"/>
</dbReference>
<keyword evidence="1" id="KW-0028">Amino-acid biosynthesis</keyword>
<dbReference type="Pfam" id="PF07992">
    <property type="entry name" value="Pyr_redox_2"/>
    <property type="match status" value="1"/>
</dbReference>
<protein>
    <submittedName>
        <fullName evidence="7">Glutamate synthase</fullName>
    </submittedName>
</protein>
<proteinExistence type="predicted"/>
<sequence>MADPNGFLKVPRADAAKRPVDERVGDWGEVYAELEPAVRDGQVREQATRCMDCGIPFCHSGTAGCPLGNLIPEWNDLVRRGDWSLAAERLHATNNFPEFTGKLCPAPCEAACVLSISPDSGGPVTIKRVESTIADVSWERGYAQPVSPGVATGRTVAVVGSGPAGLAAAQQLTRAGHEVTVYERDDRLGGLLRYGIPEFKMEKKVLDRRLAQLRAEGTRFVTGCEVGGTGPGSLSVADLRARHDAVVLAVGALRGRDAPEVPGRELRGVHLAMEHLVPANRQCEGDEPTPVDAAGKHVLVIGGGDTGADCYGTAVRQGAASVTQLDQYPQPPEARDSGRSPWPVWPVVLRTYPAHEEGGERQFAVAVERFVGDEDGNVRAAVLREVTVSRDPQTGARQVVPVDEQGREVPADLVLLAIGFEGVEHMPLLGDLGLELTRRGTLSCGPDWQTTTPGVFVCGDAHRGASLVVWAIAEGRSVAHAVDAHLMGHSQLPSPVHPTALPLAAV</sequence>
<name>A0A1Q9LQD7_9PSEU</name>
<dbReference type="Gene3D" id="3.50.50.60">
    <property type="entry name" value="FAD/NAD(P)-binding domain"/>
    <property type="match status" value="1"/>
</dbReference>
<dbReference type="PANTHER" id="PTHR43100">
    <property type="entry name" value="GLUTAMATE SYNTHASE [NADPH] SMALL CHAIN"/>
    <property type="match status" value="1"/>
</dbReference>
<comment type="pathway">
    <text evidence="4">Amino-acid biosynthesis.</text>
</comment>
<dbReference type="Gene3D" id="1.10.1060.10">
    <property type="entry name" value="Alpha-helical ferredoxin"/>
    <property type="match status" value="1"/>
</dbReference>
<dbReference type="GO" id="GO:0051536">
    <property type="term" value="F:iron-sulfur cluster binding"/>
    <property type="evidence" value="ECO:0007669"/>
    <property type="project" value="InterPro"/>
</dbReference>
<dbReference type="Gene3D" id="3.40.50.720">
    <property type="entry name" value="NAD(P)-binding Rossmann-like Domain"/>
    <property type="match status" value="1"/>
</dbReference>
<evidence type="ECO:0000256" key="4">
    <source>
        <dbReference type="ARBA" id="ARBA00029440"/>
    </source>
</evidence>
<dbReference type="SUPFAM" id="SSF46548">
    <property type="entry name" value="alpha-helical ferredoxin"/>
    <property type="match status" value="1"/>
</dbReference>
<evidence type="ECO:0000259" key="6">
    <source>
        <dbReference type="Pfam" id="PF14691"/>
    </source>
</evidence>
<keyword evidence="2" id="KW-0560">Oxidoreductase</keyword>
<dbReference type="InterPro" id="IPR006005">
    <property type="entry name" value="Glut_synth_ssu1"/>
</dbReference>
<comment type="caution">
    <text evidence="7">The sequence shown here is derived from an EMBL/GenBank/DDBJ whole genome shotgun (WGS) entry which is preliminary data.</text>
</comment>
<keyword evidence="3" id="KW-0314">Glutamate biosynthesis</keyword>
<feature type="domain" description="Dihydroprymidine dehydrogenase" evidence="6">
    <location>
        <begin position="32"/>
        <end position="140"/>
    </location>
</feature>
<dbReference type="GO" id="GO:0016639">
    <property type="term" value="F:oxidoreductase activity, acting on the CH-NH2 group of donors, NAD or NADP as acceptor"/>
    <property type="evidence" value="ECO:0007669"/>
    <property type="project" value="InterPro"/>
</dbReference>
<evidence type="ECO:0000256" key="1">
    <source>
        <dbReference type="ARBA" id="ARBA00022605"/>
    </source>
</evidence>
<feature type="domain" description="FAD/NAD(P)-binding" evidence="5">
    <location>
        <begin position="155"/>
        <end position="475"/>
    </location>
</feature>
<dbReference type="PANTHER" id="PTHR43100:SF1">
    <property type="entry name" value="GLUTAMATE SYNTHASE [NADPH] SMALL CHAIN"/>
    <property type="match status" value="1"/>
</dbReference>
<dbReference type="GO" id="GO:0006537">
    <property type="term" value="P:glutamate biosynthetic process"/>
    <property type="evidence" value="ECO:0007669"/>
    <property type="project" value="UniProtKB-KW"/>
</dbReference>
<evidence type="ECO:0000256" key="2">
    <source>
        <dbReference type="ARBA" id="ARBA00023002"/>
    </source>
</evidence>